<organism evidence="8 9">
    <name type="scientific">Diaminobutyricimonas aerilata</name>
    <dbReference type="NCBI Taxonomy" id="1162967"/>
    <lineage>
        <taxon>Bacteria</taxon>
        <taxon>Bacillati</taxon>
        <taxon>Actinomycetota</taxon>
        <taxon>Actinomycetes</taxon>
        <taxon>Micrococcales</taxon>
        <taxon>Microbacteriaceae</taxon>
        <taxon>Diaminobutyricimonas</taxon>
    </lineage>
</organism>
<sequence length="311" mass="30923">MITTLLLSPALDVTYLVDTVELGAIHRPREVLRLPGGKGLNLARAAATLGGRARVVAPLGGGIGDLVARLAAEADVEMIVVPAPGETRTCVTVVGDDGVHTEFYEPATGVDDAALEGVLAATAALDAGGWTALSGSVPPALDPALLVRLLADRVAAGDHVAVDTHGSALAAVLEAVPPAVVKINRAEASGYLGRDGDALALAGALHERTGGLAVVTDGVHGAAAVDRTHARRAAPYPHPGRFAVGSGDSFLAGLLVALEAGGDLGDALSLASAGAAANTARPGAASFTADDVATARTLVRVETAPRPASAE</sequence>
<keyword evidence="2 6" id="KW-0808">Transferase</keyword>
<evidence type="ECO:0000313" key="8">
    <source>
        <dbReference type="EMBL" id="PJJ71735.1"/>
    </source>
</evidence>
<evidence type="ECO:0000256" key="6">
    <source>
        <dbReference type="PIRNR" id="PIRNR000535"/>
    </source>
</evidence>
<dbReference type="GO" id="GO:0005524">
    <property type="term" value="F:ATP binding"/>
    <property type="evidence" value="ECO:0007669"/>
    <property type="project" value="UniProtKB-KW"/>
</dbReference>
<evidence type="ECO:0000256" key="4">
    <source>
        <dbReference type="ARBA" id="ARBA00022777"/>
    </source>
</evidence>
<comment type="similarity">
    <text evidence="1">Belongs to the carbohydrate kinase PfkB family.</text>
</comment>
<dbReference type="InterPro" id="IPR011611">
    <property type="entry name" value="PfkB_dom"/>
</dbReference>
<evidence type="ECO:0000256" key="3">
    <source>
        <dbReference type="ARBA" id="ARBA00022741"/>
    </source>
</evidence>
<dbReference type="InterPro" id="IPR029056">
    <property type="entry name" value="Ribokinase-like"/>
</dbReference>
<evidence type="ECO:0000256" key="1">
    <source>
        <dbReference type="ARBA" id="ARBA00010688"/>
    </source>
</evidence>
<dbReference type="GO" id="GO:0008443">
    <property type="term" value="F:phosphofructokinase activity"/>
    <property type="evidence" value="ECO:0007669"/>
    <property type="project" value="TreeGrafter"/>
</dbReference>
<keyword evidence="4 8" id="KW-0418">Kinase</keyword>
<dbReference type="PANTHER" id="PTHR46566">
    <property type="entry name" value="1-PHOSPHOFRUCTOKINASE-RELATED"/>
    <property type="match status" value="1"/>
</dbReference>
<feature type="domain" description="Carbohydrate kinase PfkB" evidence="7">
    <location>
        <begin position="16"/>
        <end position="286"/>
    </location>
</feature>
<evidence type="ECO:0000256" key="5">
    <source>
        <dbReference type="ARBA" id="ARBA00022840"/>
    </source>
</evidence>
<dbReference type="Proteomes" id="UP000228758">
    <property type="component" value="Unassembled WGS sequence"/>
</dbReference>
<dbReference type="Pfam" id="PF00294">
    <property type="entry name" value="PfkB"/>
    <property type="match status" value="1"/>
</dbReference>
<dbReference type="EMBL" id="PGFF01000001">
    <property type="protein sequence ID" value="PJJ71735.1"/>
    <property type="molecule type" value="Genomic_DNA"/>
</dbReference>
<dbReference type="OrthoDB" id="9801219at2"/>
<dbReference type="InterPro" id="IPR017583">
    <property type="entry name" value="Tagatose/fructose_Pkinase"/>
</dbReference>
<dbReference type="RefSeq" id="WP_157802249.1">
    <property type="nucleotide sequence ID" value="NZ_PGFF01000001.1"/>
</dbReference>
<dbReference type="GO" id="GO:0005829">
    <property type="term" value="C:cytosol"/>
    <property type="evidence" value="ECO:0007669"/>
    <property type="project" value="TreeGrafter"/>
</dbReference>
<evidence type="ECO:0000259" key="7">
    <source>
        <dbReference type="Pfam" id="PF00294"/>
    </source>
</evidence>
<protein>
    <submittedName>
        <fullName evidence="8">1-phosphofructokinase/tagatose 6-phosphate kinase</fullName>
    </submittedName>
</protein>
<keyword evidence="3" id="KW-0547">Nucleotide-binding</keyword>
<keyword evidence="5" id="KW-0067">ATP-binding</keyword>
<dbReference type="SUPFAM" id="SSF53613">
    <property type="entry name" value="Ribokinase-like"/>
    <property type="match status" value="1"/>
</dbReference>
<dbReference type="AlphaFoldDB" id="A0A2M9CIR0"/>
<dbReference type="Gene3D" id="3.40.1190.20">
    <property type="match status" value="1"/>
</dbReference>
<proteinExistence type="inferred from homology"/>
<keyword evidence="9" id="KW-1185">Reference proteome</keyword>
<gene>
    <name evidence="8" type="ORF">CLV46_1288</name>
</gene>
<evidence type="ECO:0000256" key="2">
    <source>
        <dbReference type="ARBA" id="ARBA00022679"/>
    </source>
</evidence>
<dbReference type="PANTHER" id="PTHR46566:SF5">
    <property type="entry name" value="1-PHOSPHOFRUCTOKINASE"/>
    <property type="match status" value="1"/>
</dbReference>
<accession>A0A2M9CIR0</accession>
<evidence type="ECO:0000313" key="9">
    <source>
        <dbReference type="Proteomes" id="UP000228758"/>
    </source>
</evidence>
<name>A0A2M9CIR0_9MICO</name>
<dbReference type="PIRSF" id="PIRSF000535">
    <property type="entry name" value="1PFK/6PFK/LacC"/>
    <property type="match status" value="1"/>
</dbReference>
<comment type="caution">
    <text evidence="8">The sequence shown here is derived from an EMBL/GenBank/DDBJ whole genome shotgun (WGS) entry which is preliminary data.</text>
</comment>
<reference evidence="8 9" key="1">
    <citation type="submission" date="2017-11" db="EMBL/GenBank/DDBJ databases">
        <title>Genomic Encyclopedia of Archaeal and Bacterial Type Strains, Phase II (KMG-II): From Individual Species to Whole Genera.</title>
        <authorList>
            <person name="Goeker M."/>
        </authorList>
    </citation>
    <scope>NUCLEOTIDE SEQUENCE [LARGE SCALE GENOMIC DNA]</scope>
    <source>
        <strain evidence="8 9">DSM 27393</strain>
    </source>
</reference>